<proteinExistence type="inferred from homology"/>
<comment type="similarity">
    <text evidence="1">Belongs to the LytR/CpsA/Psr (LCP) family.</text>
</comment>
<evidence type="ECO:0000259" key="3">
    <source>
        <dbReference type="Pfam" id="PF03816"/>
    </source>
</evidence>
<dbReference type="InterPro" id="IPR004474">
    <property type="entry name" value="LytR_CpsA_psr"/>
</dbReference>
<dbReference type="AlphaFoldDB" id="A0AB73T6F8"/>
<accession>A0AB73T6F8</accession>
<evidence type="ECO:0000256" key="1">
    <source>
        <dbReference type="ARBA" id="ARBA00006068"/>
    </source>
</evidence>
<dbReference type="PANTHER" id="PTHR33392:SF6">
    <property type="entry name" value="POLYISOPRENYL-TEICHOIC ACID--PEPTIDOGLYCAN TEICHOIC ACID TRANSFERASE TAGU"/>
    <property type="match status" value="1"/>
</dbReference>
<sequence length="540" mass="59124">MRVLTEIIGGIISASRELETVPLIIYLAAAVLAAAALFLYGAVLPGCRMKSDTKDRLRRYCICFIAVIYVGIVMAVIFLGAQAGSEYKVQLVPFASLRLSGQEGAGLSGDLISLLVMVPLGIIAAWHEKEKNSRGLWKGIAAALVLSLVIEWAQLFGRFGIFDIDDILFNTLGGFLGAGLVILWREAFKKRSAGRIILRIVLLLPVILVLCTGGVFGAYHILRVRGGQELRENASSVSMAMESREKDTARISEPGMVWHNGKAYRYNEDIITILCMGVDQSGEVLGSETGFSGQSGQADTIFMAVLNEADNQLTIIAVSRDTMTEIPVFDAKGSYIGENINHLGLAYAFGDGRETSCQYMVDAVSKLFYGIPINGYAAVNMSAIAVLNDAVGGVTVTVPEDFEDAGPEYKKGETLHLDGSQAESFVRWRNSEEDGSNNQRISRQKQYLTEFIKTASKAVQEDYTLPVELYQGLSAQMVTDLNLDKAVYLATEALDMEFKEENLITLQGKAAKGNVYDEFYADDDALYELILDTFYVEVQK</sequence>
<dbReference type="PANTHER" id="PTHR33392">
    <property type="entry name" value="POLYISOPRENYL-TEICHOIC ACID--PEPTIDOGLYCAN TEICHOIC ACID TRANSFERASE TAGU"/>
    <property type="match status" value="1"/>
</dbReference>
<gene>
    <name evidence="5" type="ORF">C7383_10327</name>
</gene>
<comment type="caution">
    <text evidence="5">The sequence shown here is derived from an EMBL/GenBank/DDBJ whole genome shotgun (WGS) entry which is preliminary data.</text>
</comment>
<evidence type="ECO:0000259" key="4">
    <source>
        <dbReference type="Pfam" id="PF04892"/>
    </source>
</evidence>
<feature type="transmembrane region" description="Helical" evidence="2">
    <location>
        <begin position="23"/>
        <end position="47"/>
    </location>
</feature>
<feature type="transmembrane region" description="Helical" evidence="2">
    <location>
        <begin position="167"/>
        <end position="184"/>
    </location>
</feature>
<keyword evidence="2" id="KW-0812">Transmembrane</keyword>
<dbReference type="Pfam" id="PF04892">
    <property type="entry name" value="VanZ"/>
    <property type="match status" value="1"/>
</dbReference>
<name>A0AB73T6F8_9FIRM</name>
<organism evidence="5 6">
    <name type="scientific">Murimonas intestini</name>
    <dbReference type="NCBI Taxonomy" id="1337051"/>
    <lineage>
        <taxon>Bacteria</taxon>
        <taxon>Bacillati</taxon>
        <taxon>Bacillota</taxon>
        <taxon>Clostridia</taxon>
        <taxon>Lachnospirales</taxon>
        <taxon>Lachnospiraceae</taxon>
        <taxon>Murimonas</taxon>
    </lineage>
</organism>
<feature type="transmembrane region" description="Helical" evidence="2">
    <location>
        <begin position="59"/>
        <end position="84"/>
    </location>
</feature>
<reference evidence="5 6" key="1">
    <citation type="submission" date="2018-05" db="EMBL/GenBank/DDBJ databases">
        <authorList>
            <person name="Goeker M."/>
            <person name="Huntemann M."/>
            <person name="Clum A."/>
            <person name="Pillay M."/>
            <person name="Palaniappan K."/>
            <person name="Varghese N."/>
            <person name="Mikhailova N."/>
            <person name="Stamatis D."/>
            <person name="Reddy T."/>
            <person name="Daum C."/>
            <person name="Shapiro N."/>
            <person name="Ivanova N."/>
            <person name="Kyrpides N."/>
            <person name="Woyke T."/>
        </authorList>
    </citation>
    <scope>NUCLEOTIDE SEQUENCE [LARGE SCALE GENOMIC DNA]</scope>
    <source>
        <strain evidence="5 6">DSM 26524</strain>
    </source>
</reference>
<feature type="transmembrane region" description="Helical" evidence="2">
    <location>
        <begin position="104"/>
        <end position="124"/>
    </location>
</feature>
<keyword evidence="6" id="KW-1185">Reference proteome</keyword>
<dbReference type="Gene3D" id="3.40.630.190">
    <property type="entry name" value="LCP protein"/>
    <property type="match status" value="1"/>
</dbReference>
<evidence type="ECO:0000313" key="5">
    <source>
        <dbReference type="EMBL" id="PWJ77186.1"/>
    </source>
</evidence>
<dbReference type="InterPro" id="IPR006976">
    <property type="entry name" value="VanZ-like"/>
</dbReference>
<protein>
    <submittedName>
        <fullName evidence="5">LytR family transcriptional attenuator</fullName>
    </submittedName>
</protein>
<dbReference type="NCBIfam" id="TIGR00350">
    <property type="entry name" value="lytR_cpsA_psr"/>
    <property type="match status" value="1"/>
</dbReference>
<dbReference type="Pfam" id="PF03816">
    <property type="entry name" value="LytR_cpsA_psr"/>
    <property type="match status" value="1"/>
</dbReference>
<evidence type="ECO:0000313" key="6">
    <source>
        <dbReference type="Proteomes" id="UP000245412"/>
    </source>
</evidence>
<dbReference type="Proteomes" id="UP000245412">
    <property type="component" value="Unassembled WGS sequence"/>
</dbReference>
<feature type="domain" description="VanZ-like" evidence="4">
    <location>
        <begin position="67"/>
        <end position="184"/>
    </location>
</feature>
<feature type="transmembrane region" description="Helical" evidence="2">
    <location>
        <begin position="136"/>
        <end position="155"/>
    </location>
</feature>
<evidence type="ECO:0000256" key="2">
    <source>
        <dbReference type="SAM" id="Phobius"/>
    </source>
</evidence>
<keyword evidence="2" id="KW-0472">Membrane</keyword>
<dbReference type="EMBL" id="QGGY01000003">
    <property type="protein sequence ID" value="PWJ77186.1"/>
    <property type="molecule type" value="Genomic_DNA"/>
</dbReference>
<feature type="domain" description="Cell envelope-related transcriptional attenuator" evidence="3">
    <location>
        <begin position="298"/>
        <end position="455"/>
    </location>
</feature>
<dbReference type="RefSeq" id="WP_257497462.1">
    <property type="nucleotide sequence ID" value="NZ_JANKBI010000002.1"/>
</dbReference>
<feature type="transmembrane region" description="Helical" evidence="2">
    <location>
        <begin position="196"/>
        <end position="222"/>
    </location>
</feature>
<dbReference type="InterPro" id="IPR050922">
    <property type="entry name" value="LytR/CpsA/Psr_CW_biosynth"/>
</dbReference>
<keyword evidence="2" id="KW-1133">Transmembrane helix</keyword>